<protein>
    <submittedName>
        <fullName evidence="1">Uncharacterized protein</fullName>
    </submittedName>
</protein>
<evidence type="ECO:0000313" key="2">
    <source>
        <dbReference type="Proteomes" id="UP000593560"/>
    </source>
</evidence>
<keyword evidence="2" id="KW-1185">Reference proteome</keyword>
<accession>A0A7J9G6Y1</accession>
<reference evidence="1 2" key="1">
    <citation type="journal article" date="2019" name="Genome Biol. Evol.">
        <title>Insights into the evolution of the New World diploid cottons (Gossypium, subgenus Houzingenia) based on genome sequencing.</title>
        <authorList>
            <person name="Grover C.E."/>
            <person name="Arick M.A. 2nd"/>
            <person name="Thrash A."/>
            <person name="Conover J.L."/>
            <person name="Sanders W.S."/>
            <person name="Peterson D.G."/>
            <person name="Frelichowski J.E."/>
            <person name="Scheffler J.A."/>
            <person name="Scheffler B.E."/>
            <person name="Wendel J.F."/>
        </authorList>
    </citation>
    <scope>NUCLEOTIDE SEQUENCE [LARGE SCALE GENOMIC DNA]</scope>
    <source>
        <strain evidence="1">0</strain>
        <tissue evidence="1">Leaf</tissue>
    </source>
</reference>
<feature type="non-terminal residue" evidence="1">
    <location>
        <position position="28"/>
    </location>
</feature>
<dbReference type="Proteomes" id="UP000593560">
    <property type="component" value="Unassembled WGS sequence"/>
</dbReference>
<gene>
    <name evidence="1" type="ORF">Gohar_017690</name>
</gene>
<sequence>MDTKCNEKRRFTVKVGVQNPGGMAGRHA</sequence>
<dbReference type="AlphaFoldDB" id="A0A7J9G6Y1"/>
<evidence type="ECO:0000313" key="1">
    <source>
        <dbReference type="EMBL" id="MBA0793273.1"/>
    </source>
</evidence>
<name>A0A7J9G6Y1_9ROSI</name>
<organism evidence="1 2">
    <name type="scientific">Gossypium harknessii</name>
    <dbReference type="NCBI Taxonomy" id="34285"/>
    <lineage>
        <taxon>Eukaryota</taxon>
        <taxon>Viridiplantae</taxon>
        <taxon>Streptophyta</taxon>
        <taxon>Embryophyta</taxon>
        <taxon>Tracheophyta</taxon>
        <taxon>Spermatophyta</taxon>
        <taxon>Magnoliopsida</taxon>
        <taxon>eudicotyledons</taxon>
        <taxon>Gunneridae</taxon>
        <taxon>Pentapetalae</taxon>
        <taxon>rosids</taxon>
        <taxon>malvids</taxon>
        <taxon>Malvales</taxon>
        <taxon>Malvaceae</taxon>
        <taxon>Malvoideae</taxon>
        <taxon>Gossypium</taxon>
    </lineage>
</organism>
<dbReference type="EMBL" id="JABFAD010000002">
    <property type="protein sequence ID" value="MBA0793273.1"/>
    <property type="molecule type" value="Genomic_DNA"/>
</dbReference>
<proteinExistence type="predicted"/>
<comment type="caution">
    <text evidence="1">The sequence shown here is derived from an EMBL/GenBank/DDBJ whole genome shotgun (WGS) entry which is preliminary data.</text>
</comment>